<dbReference type="FunFam" id="1.10.10.10:FF:000001">
    <property type="entry name" value="LysR family transcriptional regulator"/>
    <property type="match status" value="1"/>
</dbReference>
<feature type="domain" description="HTH lysR-type" evidence="5">
    <location>
        <begin position="4"/>
        <end position="61"/>
    </location>
</feature>
<accession>A0A1Q4VFW1</accession>
<keyword evidence="2" id="KW-0805">Transcription regulation</keyword>
<dbReference type="PANTHER" id="PTHR30346">
    <property type="entry name" value="TRANSCRIPTIONAL DUAL REGULATOR HCAR-RELATED"/>
    <property type="match status" value="1"/>
</dbReference>
<dbReference type="InterPro" id="IPR000847">
    <property type="entry name" value="LysR_HTH_N"/>
</dbReference>
<organism evidence="6 7">
    <name type="scientific">Streptomyces uncialis</name>
    <dbReference type="NCBI Taxonomy" id="1048205"/>
    <lineage>
        <taxon>Bacteria</taxon>
        <taxon>Bacillati</taxon>
        <taxon>Actinomycetota</taxon>
        <taxon>Actinomycetes</taxon>
        <taxon>Kitasatosporales</taxon>
        <taxon>Streptomycetaceae</taxon>
        <taxon>Streptomyces</taxon>
    </lineage>
</organism>
<dbReference type="SUPFAM" id="SSF53850">
    <property type="entry name" value="Periplasmic binding protein-like II"/>
    <property type="match status" value="1"/>
</dbReference>
<proteinExistence type="inferred from homology"/>
<dbReference type="GO" id="GO:0003700">
    <property type="term" value="F:DNA-binding transcription factor activity"/>
    <property type="evidence" value="ECO:0007669"/>
    <property type="project" value="InterPro"/>
</dbReference>
<dbReference type="GO" id="GO:0032993">
    <property type="term" value="C:protein-DNA complex"/>
    <property type="evidence" value="ECO:0007669"/>
    <property type="project" value="TreeGrafter"/>
</dbReference>
<dbReference type="Gene3D" id="3.40.190.10">
    <property type="entry name" value="Periplasmic binding protein-like II"/>
    <property type="match status" value="2"/>
</dbReference>
<dbReference type="Proteomes" id="UP000186455">
    <property type="component" value="Unassembled WGS sequence"/>
</dbReference>
<dbReference type="GO" id="GO:0003677">
    <property type="term" value="F:DNA binding"/>
    <property type="evidence" value="ECO:0007669"/>
    <property type="project" value="UniProtKB-KW"/>
</dbReference>
<dbReference type="Pfam" id="PF03466">
    <property type="entry name" value="LysR_substrate"/>
    <property type="match status" value="1"/>
</dbReference>
<keyword evidence="7" id="KW-1185">Reference proteome</keyword>
<gene>
    <name evidence="6" type="ORF">AB852_03875</name>
</gene>
<dbReference type="Pfam" id="PF00126">
    <property type="entry name" value="HTH_1"/>
    <property type="match status" value="1"/>
</dbReference>
<name>A0A1Q4VFW1_9ACTN</name>
<dbReference type="AlphaFoldDB" id="A0A1Q4VFW1"/>
<dbReference type="InterPro" id="IPR036390">
    <property type="entry name" value="WH_DNA-bd_sf"/>
</dbReference>
<dbReference type="InterPro" id="IPR005119">
    <property type="entry name" value="LysR_subst-bd"/>
</dbReference>
<dbReference type="PROSITE" id="PS50931">
    <property type="entry name" value="HTH_LYSR"/>
    <property type="match status" value="1"/>
</dbReference>
<dbReference type="EMBL" id="LFBV01000001">
    <property type="protein sequence ID" value="OKH96695.1"/>
    <property type="molecule type" value="Genomic_DNA"/>
</dbReference>
<keyword evidence="4" id="KW-0804">Transcription</keyword>
<evidence type="ECO:0000256" key="1">
    <source>
        <dbReference type="ARBA" id="ARBA00009437"/>
    </source>
</evidence>
<evidence type="ECO:0000256" key="4">
    <source>
        <dbReference type="ARBA" id="ARBA00023163"/>
    </source>
</evidence>
<comment type="caution">
    <text evidence="6">The sequence shown here is derived from an EMBL/GenBank/DDBJ whole genome shotgun (WGS) entry which is preliminary data.</text>
</comment>
<dbReference type="PANTHER" id="PTHR30346:SF0">
    <property type="entry name" value="HCA OPERON TRANSCRIPTIONAL ACTIVATOR HCAR"/>
    <property type="match status" value="1"/>
</dbReference>
<comment type="similarity">
    <text evidence="1">Belongs to the LysR transcriptional regulatory family.</text>
</comment>
<sequence>MRTLEIRHLRCFLAIAEEGSVTRAAERLRLTQPAVSRTLAALEDALGVRLVDRSTHHLALTAHGRVFRDRASAAVTAFEAALDAGRGSPRPLRVGHPWSAAGPYTTPLLRRWRAAHPSVPLELLRIDDRTAGLTRGLVDAAFLRGPVTAPGLETAVLYEEGQVAAVASDSALAGRSGLALADLADRTIALNTVSGVTTLDLWPSAIRPTSTVTVANTDDWLAAIAADRAVGVSATATADIHPHAGVAYVPLTDAPRLPVTLAWPAGVTDPRVRDLLDLAHEVVAEP</sequence>
<dbReference type="STRING" id="1048205.AB852_03875"/>
<evidence type="ECO:0000256" key="3">
    <source>
        <dbReference type="ARBA" id="ARBA00023125"/>
    </source>
</evidence>
<evidence type="ECO:0000259" key="5">
    <source>
        <dbReference type="PROSITE" id="PS50931"/>
    </source>
</evidence>
<evidence type="ECO:0000256" key="2">
    <source>
        <dbReference type="ARBA" id="ARBA00023015"/>
    </source>
</evidence>
<dbReference type="CDD" id="cd08414">
    <property type="entry name" value="PBP2_LTTR_aromatics_like"/>
    <property type="match status" value="1"/>
</dbReference>
<dbReference type="Gene3D" id="1.10.10.10">
    <property type="entry name" value="Winged helix-like DNA-binding domain superfamily/Winged helix DNA-binding domain"/>
    <property type="match status" value="1"/>
</dbReference>
<evidence type="ECO:0000313" key="6">
    <source>
        <dbReference type="EMBL" id="OKH96695.1"/>
    </source>
</evidence>
<reference evidence="6 7" key="1">
    <citation type="submission" date="2015-06" db="EMBL/GenBank/DDBJ databases">
        <title>Cloning and characterization of the uncialamcin biosynthetic gene cluster.</title>
        <authorList>
            <person name="Yan X."/>
            <person name="Huang T."/>
            <person name="Ge H."/>
            <person name="Shen B."/>
        </authorList>
    </citation>
    <scope>NUCLEOTIDE SEQUENCE [LARGE SCALE GENOMIC DNA]</scope>
    <source>
        <strain evidence="6 7">DCA2648</strain>
    </source>
</reference>
<dbReference type="InterPro" id="IPR036388">
    <property type="entry name" value="WH-like_DNA-bd_sf"/>
</dbReference>
<dbReference type="PRINTS" id="PR00039">
    <property type="entry name" value="HTHLYSR"/>
</dbReference>
<evidence type="ECO:0000313" key="7">
    <source>
        <dbReference type="Proteomes" id="UP000186455"/>
    </source>
</evidence>
<keyword evidence="3" id="KW-0238">DNA-binding</keyword>
<protein>
    <submittedName>
        <fullName evidence="6">LysR family transcriptional regulator</fullName>
    </submittedName>
</protein>
<dbReference type="SUPFAM" id="SSF46785">
    <property type="entry name" value="Winged helix' DNA-binding domain"/>
    <property type="match status" value="1"/>
</dbReference>